<feature type="domain" description="Transglycosylase SLT" evidence="4">
    <location>
        <begin position="98"/>
        <end position="200"/>
    </location>
</feature>
<evidence type="ECO:0000256" key="3">
    <source>
        <dbReference type="SAM" id="MobiDB-lite"/>
    </source>
</evidence>
<dbReference type="STRING" id="198092.SAMN02745194_01553"/>
<evidence type="ECO:0000313" key="6">
    <source>
        <dbReference type="Proteomes" id="UP000184387"/>
    </source>
</evidence>
<comment type="similarity">
    <text evidence="2">Belongs to the virb1 family.</text>
</comment>
<dbReference type="Pfam" id="PF01464">
    <property type="entry name" value="SLT"/>
    <property type="match status" value="1"/>
</dbReference>
<protein>
    <submittedName>
        <fullName evidence="5">Transglycosylase SLT domain-containing protein</fullName>
    </submittedName>
</protein>
<sequence>MRHNPARAEDPARNPPMPQRPHDHSSGRLPALLLAAALAGCAGGGTQTAWDGRRGYGGSGDYGYDLNAARTEAAVYRSHAARSYATPGPPSDPWGPHIGEASARFGVPEAWIRAIMRQESGGRLYDASGWPITSPVGAMGLMQVMPRTYDILRARYGLGEDPYEPRDNIRAGTAYIREMHDRYGAPGFAAAYNAGPDRVDGFLSGAMILPDETIHYLASVTPRLGPGVVAAGPWAEYAGGTYGRTEVAYSTDDPSLRAFEGGGLVTPEAPTGVGR</sequence>
<evidence type="ECO:0000256" key="2">
    <source>
        <dbReference type="ARBA" id="ARBA00009387"/>
    </source>
</evidence>
<organism evidence="5 6">
    <name type="scientific">Muricoccus roseus</name>
    <dbReference type="NCBI Taxonomy" id="198092"/>
    <lineage>
        <taxon>Bacteria</taxon>
        <taxon>Pseudomonadati</taxon>
        <taxon>Pseudomonadota</taxon>
        <taxon>Alphaproteobacteria</taxon>
        <taxon>Acetobacterales</taxon>
        <taxon>Roseomonadaceae</taxon>
        <taxon>Muricoccus</taxon>
    </lineage>
</organism>
<dbReference type="PANTHER" id="PTHR37423:SF2">
    <property type="entry name" value="MEMBRANE-BOUND LYTIC MUREIN TRANSGLYCOSYLASE C"/>
    <property type="match status" value="1"/>
</dbReference>
<reference evidence="5 6" key="1">
    <citation type="submission" date="2016-11" db="EMBL/GenBank/DDBJ databases">
        <authorList>
            <person name="Jaros S."/>
            <person name="Januszkiewicz K."/>
            <person name="Wedrychowicz H."/>
        </authorList>
    </citation>
    <scope>NUCLEOTIDE SEQUENCE [LARGE SCALE GENOMIC DNA]</scope>
    <source>
        <strain evidence="5 6">DSM 14916</strain>
    </source>
</reference>
<dbReference type="AlphaFoldDB" id="A0A1M6FSL2"/>
<dbReference type="InterPro" id="IPR023346">
    <property type="entry name" value="Lysozyme-like_dom_sf"/>
</dbReference>
<keyword evidence="6" id="KW-1185">Reference proteome</keyword>
<comment type="similarity">
    <text evidence="1">Belongs to the transglycosylase Slt family.</text>
</comment>
<dbReference type="Gene3D" id="1.10.530.10">
    <property type="match status" value="1"/>
</dbReference>
<dbReference type="CDD" id="cd00254">
    <property type="entry name" value="LT-like"/>
    <property type="match status" value="1"/>
</dbReference>
<dbReference type="InterPro" id="IPR008258">
    <property type="entry name" value="Transglycosylase_SLT_dom_1"/>
</dbReference>
<accession>A0A1M6FSL2</accession>
<evidence type="ECO:0000256" key="1">
    <source>
        <dbReference type="ARBA" id="ARBA00007734"/>
    </source>
</evidence>
<gene>
    <name evidence="5" type="ORF">SAMN02745194_01553</name>
</gene>
<proteinExistence type="inferred from homology"/>
<dbReference type="PANTHER" id="PTHR37423">
    <property type="entry name" value="SOLUBLE LYTIC MUREIN TRANSGLYCOSYLASE-RELATED"/>
    <property type="match status" value="1"/>
</dbReference>
<evidence type="ECO:0000313" key="5">
    <source>
        <dbReference type="EMBL" id="SHJ00619.1"/>
    </source>
</evidence>
<dbReference type="EMBL" id="FQZF01000007">
    <property type="protein sequence ID" value="SHJ00619.1"/>
    <property type="molecule type" value="Genomic_DNA"/>
</dbReference>
<evidence type="ECO:0000259" key="4">
    <source>
        <dbReference type="Pfam" id="PF01464"/>
    </source>
</evidence>
<dbReference type="SUPFAM" id="SSF53955">
    <property type="entry name" value="Lysozyme-like"/>
    <property type="match status" value="1"/>
</dbReference>
<feature type="region of interest" description="Disordered" evidence="3">
    <location>
        <begin position="1"/>
        <end position="26"/>
    </location>
</feature>
<feature type="compositionally biased region" description="Basic and acidic residues" evidence="3">
    <location>
        <begin position="1"/>
        <end position="12"/>
    </location>
</feature>
<name>A0A1M6FSL2_9PROT</name>
<dbReference type="Proteomes" id="UP000184387">
    <property type="component" value="Unassembled WGS sequence"/>
</dbReference>